<reference evidence="3 4" key="1">
    <citation type="submission" date="2024-01" db="EMBL/GenBank/DDBJ databases">
        <title>A draft genome for a cacao thread blight-causing isolate of Paramarasmius palmivorus.</title>
        <authorList>
            <person name="Baruah I.K."/>
            <person name="Bukari Y."/>
            <person name="Amoako-Attah I."/>
            <person name="Meinhardt L.W."/>
            <person name="Bailey B.A."/>
            <person name="Cohen S.P."/>
        </authorList>
    </citation>
    <scope>NUCLEOTIDE SEQUENCE [LARGE SCALE GENOMIC DNA]</scope>
    <source>
        <strain evidence="3 4">GH-12</strain>
    </source>
</reference>
<dbReference type="InterPro" id="IPR055089">
    <property type="entry name" value="COP9_N"/>
</dbReference>
<keyword evidence="1" id="KW-0963">Cytoplasm</keyword>
<proteinExistence type="predicted"/>
<protein>
    <recommendedName>
        <fullName evidence="2">COP9 signalosome complex subunit 3 N-terminal helical repeats domain-containing protein</fullName>
    </recommendedName>
</protein>
<gene>
    <name evidence="3" type="ORF">VNI00_011955</name>
</gene>
<evidence type="ECO:0000259" key="2">
    <source>
        <dbReference type="Pfam" id="PF22788"/>
    </source>
</evidence>
<dbReference type="PANTHER" id="PTHR10758:SF1">
    <property type="entry name" value="COP9 SIGNALOSOME COMPLEX SUBUNIT 3"/>
    <property type="match status" value="1"/>
</dbReference>
<organism evidence="3 4">
    <name type="scientific">Paramarasmius palmivorus</name>
    <dbReference type="NCBI Taxonomy" id="297713"/>
    <lineage>
        <taxon>Eukaryota</taxon>
        <taxon>Fungi</taxon>
        <taxon>Dikarya</taxon>
        <taxon>Basidiomycota</taxon>
        <taxon>Agaricomycotina</taxon>
        <taxon>Agaricomycetes</taxon>
        <taxon>Agaricomycetidae</taxon>
        <taxon>Agaricales</taxon>
        <taxon>Marasmiineae</taxon>
        <taxon>Marasmiaceae</taxon>
        <taxon>Paramarasmius</taxon>
    </lineage>
</organism>
<dbReference type="AlphaFoldDB" id="A0AAW0CAG0"/>
<dbReference type="Proteomes" id="UP001383192">
    <property type="component" value="Unassembled WGS sequence"/>
</dbReference>
<feature type="domain" description="COP9 signalosome complex subunit 3 N-terminal helical repeats" evidence="2">
    <location>
        <begin position="36"/>
        <end position="183"/>
    </location>
</feature>
<dbReference type="PANTHER" id="PTHR10758">
    <property type="entry name" value="26S PROTEASOME NON-ATPASE REGULATORY SUBUNIT 3/COP9 SIGNALOSOME COMPLEX SUBUNIT 3"/>
    <property type="match status" value="1"/>
</dbReference>
<evidence type="ECO:0000313" key="4">
    <source>
        <dbReference type="Proteomes" id="UP001383192"/>
    </source>
</evidence>
<sequence>MDAILQQLQSSTNPLSVLKQHEQVLSAAMQDGSDPLNVVVDHTLAVLYILCARLSTSSSPLPPPSWSFITQFCRTFDPEQARQAPEKVATLARLLGSYAGHCLNLKYAILPLFELATRYPPTPSTLTPIHTFLLITALQTGHIAPLVTYLTKNPIDDIDLSFGPELGYNDNLIYHYLAGTLLTLAALPMGAEPPPQGTPLPPPGQGQYAPYAPPPDMQLLGVALEYFEGCVTAPGQGPSPAAIQLEALKKMRIVQCLRYGAPQSLPKYAHPVLGRLFKSSAYHGLVTAFPSAGLRALVAKDQQLFENDRNWGLVLRLVGESESGRWQVKRLTESYVRLSLEEIGRALAWVNDSKGSDRNWEGEQRVRALILGMIESGMINASIDARSLVTFHDEDPEDAFGDLNITDVLASVQEQSVTLQGLDQEISRSRDFLTRVVKGGSSAGGGNSGSPFGIGGVGMPGMMGGVEDEDMVFGEEGVYA</sequence>
<evidence type="ECO:0000256" key="1">
    <source>
        <dbReference type="ARBA" id="ARBA00022490"/>
    </source>
</evidence>
<name>A0AAW0CAG0_9AGAR</name>
<dbReference type="GO" id="GO:0006511">
    <property type="term" value="P:ubiquitin-dependent protein catabolic process"/>
    <property type="evidence" value="ECO:0007669"/>
    <property type="project" value="TreeGrafter"/>
</dbReference>
<comment type="caution">
    <text evidence="3">The sequence shown here is derived from an EMBL/GenBank/DDBJ whole genome shotgun (WGS) entry which is preliminary data.</text>
</comment>
<keyword evidence="4" id="KW-1185">Reference proteome</keyword>
<accession>A0AAW0CAG0</accession>
<evidence type="ECO:0000313" key="3">
    <source>
        <dbReference type="EMBL" id="KAK7035424.1"/>
    </source>
</evidence>
<dbReference type="EMBL" id="JAYKXP010000053">
    <property type="protein sequence ID" value="KAK7035424.1"/>
    <property type="molecule type" value="Genomic_DNA"/>
</dbReference>
<dbReference type="GO" id="GO:0008180">
    <property type="term" value="C:COP9 signalosome"/>
    <property type="evidence" value="ECO:0007669"/>
    <property type="project" value="TreeGrafter"/>
</dbReference>
<dbReference type="Pfam" id="PF22788">
    <property type="entry name" value="COP9_hel_rpt"/>
    <property type="match status" value="1"/>
</dbReference>
<dbReference type="InterPro" id="IPR050756">
    <property type="entry name" value="CSN3"/>
</dbReference>